<evidence type="ECO:0000256" key="4">
    <source>
        <dbReference type="ARBA" id="ARBA00022695"/>
    </source>
</evidence>
<feature type="domain" description="DNA polymerase III delta N-terminal" evidence="10">
    <location>
        <begin position="20"/>
        <end position="136"/>
    </location>
</feature>
<comment type="caution">
    <text evidence="12">The sequence shown here is derived from an EMBL/GenBank/DDBJ whole genome shotgun (WGS) entry which is preliminary data.</text>
</comment>
<evidence type="ECO:0000259" key="10">
    <source>
        <dbReference type="Pfam" id="PF06144"/>
    </source>
</evidence>
<comment type="catalytic activity">
    <reaction evidence="8">
        <text>DNA(n) + a 2'-deoxyribonucleoside 5'-triphosphate = DNA(n+1) + diphosphate</text>
        <dbReference type="Rhea" id="RHEA:22508"/>
        <dbReference type="Rhea" id="RHEA-COMP:17339"/>
        <dbReference type="Rhea" id="RHEA-COMP:17340"/>
        <dbReference type="ChEBI" id="CHEBI:33019"/>
        <dbReference type="ChEBI" id="CHEBI:61560"/>
        <dbReference type="ChEBI" id="CHEBI:173112"/>
        <dbReference type="EC" id="2.7.7.7"/>
    </reaction>
</comment>
<dbReference type="RefSeq" id="WP_121441757.1">
    <property type="nucleotide sequence ID" value="NZ_RCDA01000001.1"/>
</dbReference>
<dbReference type="EMBL" id="RCDA01000001">
    <property type="protein sequence ID" value="RLK51340.1"/>
    <property type="molecule type" value="Genomic_DNA"/>
</dbReference>
<keyword evidence="4" id="KW-0548">Nucleotidyltransferase</keyword>
<reference evidence="12 13" key="1">
    <citation type="submission" date="2018-10" db="EMBL/GenBank/DDBJ databases">
        <title>Genomic Encyclopedia of Type Strains, Phase IV (KMG-IV): sequencing the most valuable type-strain genomes for metagenomic binning, comparative biology and taxonomic classification.</title>
        <authorList>
            <person name="Goeker M."/>
        </authorList>
    </citation>
    <scope>NUCLEOTIDE SEQUENCE [LARGE SCALE GENOMIC DNA]</scope>
    <source>
        <strain evidence="12 13">DSM 12769</strain>
    </source>
</reference>
<dbReference type="Proteomes" id="UP000275461">
    <property type="component" value="Unassembled WGS sequence"/>
</dbReference>
<keyword evidence="6" id="KW-0239">DNA-directed DNA polymerase</keyword>
<dbReference type="InterPro" id="IPR010372">
    <property type="entry name" value="DNA_pol3_delta_N"/>
</dbReference>
<dbReference type="SUPFAM" id="SSF52540">
    <property type="entry name" value="P-loop containing nucleoside triphosphate hydrolases"/>
    <property type="match status" value="1"/>
</dbReference>
<evidence type="ECO:0000256" key="3">
    <source>
        <dbReference type="ARBA" id="ARBA00022679"/>
    </source>
</evidence>
<dbReference type="InterPro" id="IPR005790">
    <property type="entry name" value="DNA_polIII_delta"/>
</dbReference>
<dbReference type="CDD" id="cd18138">
    <property type="entry name" value="HLD_clamp_pol_III_delta"/>
    <property type="match status" value="1"/>
</dbReference>
<proteinExistence type="inferred from homology"/>
<protein>
    <recommendedName>
        <fullName evidence="2 9">DNA polymerase III subunit delta</fullName>
        <ecNumber evidence="1 9">2.7.7.7</ecNumber>
    </recommendedName>
</protein>
<dbReference type="PANTHER" id="PTHR34388:SF1">
    <property type="entry name" value="DNA POLYMERASE III SUBUNIT DELTA"/>
    <property type="match status" value="1"/>
</dbReference>
<evidence type="ECO:0000256" key="8">
    <source>
        <dbReference type="ARBA" id="ARBA00049244"/>
    </source>
</evidence>
<feature type="domain" description="DNA polymerase III subunit delta C-terminal" evidence="11">
    <location>
        <begin position="218"/>
        <end position="305"/>
    </location>
</feature>
<evidence type="ECO:0000313" key="12">
    <source>
        <dbReference type="EMBL" id="RLK51340.1"/>
    </source>
</evidence>
<dbReference type="GO" id="GO:0009360">
    <property type="term" value="C:DNA polymerase III complex"/>
    <property type="evidence" value="ECO:0007669"/>
    <property type="project" value="UniProtKB-UniRule"/>
</dbReference>
<dbReference type="Pfam" id="PF14840">
    <property type="entry name" value="DNA_pol3_delt_C"/>
    <property type="match status" value="1"/>
</dbReference>
<evidence type="ECO:0000256" key="9">
    <source>
        <dbReference type="NCBIfam" id="TIGR01128"/>
    </source>
</evidence>
<keyword evidence="13" id="KW-1185">Reference proteome</keyword>
<dbReference type="OrthoDB" id="9770982at2"/>
<comment type="similarity">
    <text evidence="7">Belongs to the DNA polymerase HolA subunit family.</text>
</comment>
<dbReference type="GO" id="GO:0006261">
    <property type="term" value="P:DNA-templated DNA replication"/>
    <property type="evidence" value="ECO:0007669"/>
    <property type="project" value="TreeGrafter"/>
</dbReference>
<dbReference type="InterPro" id="IPR027417">
    <property type="entry name" value="P-loop_NTPase"/>
</dbReference>
<evidence type="ECO:0000256" key="6">
    <source>
        <dbReference type="ARBA" id="ARBA00022932"/>
    </source>
</evidence>
<dbReference type="Pfam" id="PF06144">
    <property type="entry name" value="DNA_pol3_delta"/>
    <property type="match status" value="1"/>
</dbReference>
<dbReference type="GO" id="GO:0003677">
    <property type="term" value="F:DNA binding"/>
    <property type="evidence" value="ECO:0007669"/>
    <property type="project" value="InterPro"/>
</dbReference>
<keyword evidence="3" id="KW-0808">Transferase</keyword>
<dbReference type="AlphaFoldDB" id="A0A498CDH2"/>
<evidence type="ECO:0000256" key="2">
    <source>
        <dbReference type="ARBA" id="ARBA00017703"/>
    </source>
</evidence>
<dbReference type="Gene3D" id="1.10.8.60">
    <property type="match status" value="1"/>
</dbReference>
<dbReference type="Gene3D" id="3.40.50.300">
    <property type="entry name" value="P-loop containing nucleotide triphosphate hydrolases"/>
    <property type="match status" value="1"/>
</dbReference>
<dbReference type="SUPFAM" id="SSF48019">
    <property type="entry name" value="post-AAA+ oligomerization domain-like"/>
    <property type="match status" value="1"/>
</dbReference>
<dbReference type="PANTHER" id="PTHR34388">
    <property type="entry name" value="DNA POLYMERASE III SUBUNIT DELTA"/>
    <property type="match status" value="1"/>
</dbReference>
<evidence type="ECO:0000256" key="5">
    <source>
        <dbReference type="ARBA" id="ARBA00022705"/>
    </source>
</evidence>
<dbReference type="EC" id="2.7.7.7" evidence="1 9"/>
<dbReference type="Gene3D" id="1.20.272.10">
    <property type="match status" value="1"/>
</dbReference>
<gene>
    <name evidence="12" type="ORF">DFR31_1276</name>
</gene>
<dbReference type="GO" id="GO:0003887">
    <property type="term" value="F:DNA-directed DNA polymerase activity"/>
    <property type="evidence" value="ECO:0007669"/>
    <property type="project" value="UniProtKB-UniRule"/>
</dbReference>
<dbReference type="NCBIfam" id="TIGR01128">
    <property type="entry name" value="holA"/>
    <property type="match status" value="1"/>
</dbReference>
<evidence type="ECO:0000259" key="11">
    <source>
        <dbReference type="Pfam" id="PF14840"/>
    </source>
</evidence>
<evidence type="ECO:0000256" key="7">
    <source>
        <dbReference type="ARBA" id="ARBA00034754"/>
    </source>
</evidence>
<name>A0A498CDH2_9GAMM</name>
<evidence type="ECO:0000256" key="1">
    <source>
        <dbReference type="ARBA" id="ARBA00012417"/>
    </source>
</evidence>
<dbReference type="InterPro" id="IPR032780">
    <property type="entry name" value="DNA_pol3_delt_C"/>
</dbReference>
<sequence>MQLKPHDIPRHLQRNLLPAYLVAGDEPLLIQESVDALRAAARAQGYDEREVLEVEPGFEWERLQHAAGNLSLFSERRLIELRLPDGKPGAEGARALQDYCAKAPPDTLLLVISGRLPGKARQSAWVKALEGLGALVYCWPVGPREFPGWLRRRLQHHGLQPSDDAIELLVARSEGNLLAANQEVEKLALLHGQGPLDGDTVAAAVADSARYDLNDLGDAMLTGDRGRAWHVLQGLREEGTAAPLVLWAVARDLRAVADLRCKRPAKPEWERFLRGHGIFRPRVPRIAGAARRGQRQEWLHLLSRCAEVDRTVKGVGEGRAWDELARVVDAAARLVASG</sequence>
<dbReference type="InterPro" id="IPR008921">
    <property type="entry name" value="DNA_pol3_clamp-load_cplx_C"/>
</dbReference>
<accession>A0A498CDH2</accession>
<evidence type="ECO:0000313" key="13">
    <source>
        <dbReference type="Proteomes" id="UP000275461"/>
    </source>
</evidence>
<organism evidence="12 13">
    <name type="scientific">Alkalispirillum mobile</name>
    <dbReference type="NCBI Taxonomy" id="85925"/>
    <lineage>
        <taxon>Bacteria</taxon>
        <taxon>Pseudomonadati</taxon>
        <taxon>Pseudomonadota</taxon>
        <taxon>Gammaproteobacteria</taxon>
        <taxon>Chromatiales</taxon>
        <taxon>Ectothiorhodospiraceae</taxon>
        <taxon>Alkalispirillum</taxon>
    </lineage>
</organism>
<keyword evidence="5" id="KW-0235">DNA replication</keyword>